<dbReference type="GO" id="GO:0005615">
    <property type="term" value="C:extracellular space"/>
    <property type="evidence" value="ECO:0007669"/>
    <property type="project" value="TreeGrafter"/>
</dbReference>
<keyword evidence="3" id="KW-0964">Secreted</keyword>
<dbReference type="Ensembl" id="ENSECRT00000011879.1">
    <property type="protein sequence ID" value="ENSECRP00000011688.1"/>
    <property type="gene ID" value="ENSECRG00000007784.1"/>
</dbReference>
<evidence type="ECO:0000256" key="3">
    <source>
        <dbReference type="ARBA" id="ARBA00022525"/>
    </source>
</evidence>
<dbReference type="SMART" id="SM00204">
    <property type="entry name" value="TGFB"/>
    <property type="match status" value="1"/>
</dbReference>
<comment type="similarity">
    <text evidence="2">Belongs to the TGF-beta family.</text>
</comment>
<dbReference type="GO" id="GO:0005125">
    <property type="term" value="F:cytokine activity"/>
    <property type="evidence" value="ECO:0007669"/>
    <property type="project" value="TreeGrafter"/>
</dbReference>
<protein>
    <recommendedName>
        <fullName evidence="4">TGF-beta family profile domain-containing protein</fullName>
    </recommendedName>
</protein>
<dbReference type="PANTHER" id="PTHR11848">
    <property type="entry name" value="TGF-BETA FAMILY"/>
    <property type="match status" value="1"/>
</dbReference>
<reference evidence="5" key="1">
    <citation type="submission" date="2021-06" db="EMBL/GenBank/DDBJ databases">
        <authorList>
            <consortium name="Wellcome Sanger Institute Data Sharing"/>
        </authorList>
    </citation>
    <scope>NUCLEOTIDE SEQUENCE [LARGE SCALE GENOMIC DNA]</scope>
</reference>
<dbReference type="InterPro" id="IPR029034">
    <property type="entry name" value="Cystine-knot_cytokine"/>
</dbReference>
<name>A0A8C4S5F5_ERPCA</name>
<evidence type="ECO:0000256" key="2">
    <source>
        <dbReference type="ARBA" id="ARBA00006656"/>
    </source>
</evidence>
<reference evidence="5" key="3">
    <citation type="submission" date="2025-09" db="UniProtKB">
        <authorList>
            <consortium name="Ensembl"/>
        </authorList>
    </citation>
    <scope>IDENTIFICATION</scope>
</reference>
<sequence length="302" mass="34231">MLHIKRLTAPYRSRPHPYMRRVYQHLNSGSRDLSDSEGTLVQSFRSIQDPKHGVPGWIWFNISFLKPTMTVAELVLFRKTLHPQSVTVEVTVHSVYVSAGNVTVSEPLDGKVLTLNELPASGYDVFNVSAILGQSGNKMVGFQLRYTDESGSLVLHEALTQSLYCLNTSSQNEPLMVAYQFDLKNPNEMPSRSGRQRRQLYSAARVVSLHEELIGKQIPTPECRLFHHYVNLRSLRLDHWILEPPGFLSGTPGDLIHQAASPIWSHCIPQRLKSLNVMYASEEEDITIEMFKDIRAESCICK</sequence>
<dbReference type="GO" id="GO:0008083">
    <property type="term" value="F:growth factor activity"/>
    <property type="evidence" value="ECO:0007669"/>
    <property type="project" value="InterPro"/>
</dbReference>
<dbReference type="AlphaFoldDB" id="A0A8C4S5F5"/>
<accession>A0A8C4S5F5</accession>
<evidence type="ECO:0000313" key="5">
    <source>
        <dbReference type="Ensembl" id="ENSECRP00000011688.1"/>
    </source>
</evidence>
<dbReference type="InterPro" id="IPR015615">
    <property type="entry name" value="TGF-beta-rel"/>
</dbReference>
<feature type="domain" description="TGF-beta family profile" evidence="4">
    <location>
        <begin position="195"/>
        <end position="302"/>
    </location>
</feature>
<dbReference type="PROSITE" id="PS51362">
    <property type="entry name" value="TGF_BETA_2"/>
    <property type="match status" value="1"/>
</dbReference>
<dbReference type="InterPro" id="IPR001839">
    <property type="entry name" value="TGF-b_C"/>
</dbReference>
<keyword evidence="6" id="KW-1185">Reference proteome</keyword>
<evidence type="ECO:0000259" key="4">
    <source>
        <dbReference type="PROSITE" id="PS51362"/>
    </source>
</evidence>
<dbReference type="Proteomes" id="UP000694620">
    <property type="component" value="Chromosome 7"/>
</dbReference>
<evidence type="ECO:0000313" key="6">
    <source>
        <dbReference type="Proteomes" id="UP000694620"/>
    </source>
</evidence>
<evidence type="ECO:0000256" key="1">
    <source>
        <dbReference type="ARBA" id="ARBA00004613"/>
    </source>
</evidence>
<dbReference type="SUPFAM" id="SSF57501">
    <property type="entry name" value="Cystine-knot cytokines"/>
    <property type="match status" value="1"/>
</dbReference>
<dbReference type="PANTHER" id="PTHR11848:SF243">
    <property type="entry name" value="GROWTH_DIFFERENTIATION FACTOR 6-A-LIKE"/>
    <property type="match status" value="1"/>
</dbReference>
<dbReference type="GeneTree" id="ENSGT00990000204039"/>
<comment type="subcellular location">
    <subcellularLocation>
        <location evidence="1">Secreted</location>
    </subcellularLocation>
</comment>
<reference evidence="5" key="2">
    <citation type="submission" date="2025-08" db="UniProtKB">
        <authorList>
            <consortium name="Ensembl"/>
        </authorList>
    </citation>
    <scope>IDENTIFICATION</scope>
</reference>
<proteinExistence type="inferred from homology"/>
<dbReference type="Gene3D" id="2.10.90.10">
    <property type="entry name" value="Cystine-knot cytokines"/>
    <property type="match status" value="1"/>
</dbReference>
<organism evidence="5 6">
    <name type="scientific">Erpetoichthys calabaricus</name>
    <name type="common">Rope fish</name>
    <name type="synonym">Calamoichthys calabaricus</name>
    <dbReference type="NCBI Taxonomy" id="27687"/>
    <lineage>
        <taxon>Eukaryota</taxon>
        <taxon>Metazoa</taxon>
        <taxon>Chordata</taxon>
        <taxon>Craniata</taxon>
        <taxon>Vertebrata</taxon>
        <taxon>Euteleostomi</taxon>
        <taxon>Actinopterygii</taxon>
        <taxon>Polypteriformes</taxon>
        <taxon>Polypteridae</taxon>
        <taxon>Erpetoichthys</taxon>
    </lineage>
</organism>